<proteinExistence type="predicted"/>
<evidence type="ECO:0000313" key="2">
    <source>
        <dbReference type="Proteomes" id="UP001209803"/>
    </source>
</evidence>
<gene>
    <name evidence="1" type="ORF">K1718_15835</name>
</gene>
<organism evidence="1 2">
    <name type="scientific">Roseibium porphyridii</name>
    <dbReference type="NCBI Taxonomy" id="2866279"/>
    <lineage>
        <taxon>Bacteria</taxon>
        <taxon>Pseudomonadati</taxon>
        <taxon>Pseudomonadota</taxon>
        <taxon>Alphaproteobacteria</taxon>
        <taxon>Hyphomicrobiales</taxon>
        <taxon>Stappiaceae</taxon>
        <taxon>Roseibium</taxon>
    </lineage>
</organism>
<name>A0ABY8F0V4_9HYPH</name>
<dbReference type="RefSeq" id="WP_265681618.1">
    <property type="nucleotide sequence ID" value="NZ_CP120863.1"/>
</dbReference>
<protein>
    <submittedName>
        <fullName evidence="1">Uncharacterized protein</fullName>
    </submittedName>
</protein>
<sequence length="63" mass="6796">MPEKPGWHATGHLSDGSQQYVMELQQHALPAFEAYDTEVEGNGQAADAVATVVEPEALLTPVY</sequence>
<keyword evidence="2" id="KW-1185">Reference proteome</keyword>
<accession>A0ABY8F0V4</accession>
<dbReference type="EMBL" id="CP120863">
    <property type="protein sequence ID" value="WFE87632.1"/>
    <property type="molecule type" value="Genomic_DNA"/>
</dbReference>
<evidence type="ECO:0000313" key="1">
    <source>
        <dbReference type="EMBL" id="WFE87632.1"/>
    </source>
</evidence>
<dbReference type="Proteomes" id="UP001209803">
    <property type="component" value="Chromosome"/>
</dbReference>
<reference evidence="1 2" key="1">
    <citation type="submission" date="2023-03" db="EMBL/GenBank/DDBJ databases">
        <title>Roseibium porphyridii sp. nov. and Roseibium rhodosorbium sp. nov. isolated from marine algae, Porphyridium cruentum and Rhodosorus marinus, respectively.</title>
        <authorList>
            <person name="Lee M.W."/>
            <person name="Choi B.J."/>
            <person name="Lee J.K."/>
            <person name="Choi D.G."/>
            <person name="Baek J.H."/>
            <person name="Bayburt H."/>
            <person name="Kim J.M."/>
            <person name="Han D.M."/>
            <person name="Kim K.H."/>
            <person name="Jeon C.O."/>
        </authorList>
    </citation>
    <scope>NUCLEOTIDE SEQUENCE [LARGE SCALE GENOMIC DNA]</scope>
    <source>
        <strain evidence="1 2">KMA01</strain>
    </source>
</reference>